<comment type="subcellular location">
    <subcellularLocation>
        <location evidence="1">Cell membrane</location>
        <topology evidence="1">Multi-pass membrane protein</topology>
    </subcellularLocation>
</comment>
<evidence type="ECO:0000313" key="7">
    <source>
        <dbReference type="EMBL" id="MBP1969872.1"/>
    </source>
</evidence>
<gene>
    <name evidence="7" type="ORF">J2Z83_001980</name>
</gene>
<feature type="transmembrane region" description="Helical" evidence="6">
    <location>
        <begin position="15"/>
        <end position="32"/>
    </location>
</feature>
<dbReference type="InterPro" id="IPR039072">
    <property type="entry name" value="ATP_synth_I_Bacilli"/>
</dbReference>
<feature type="transmembrane region" description="Helical" evidence="6">
    <location>
        <begin position="98"/>
        <end position="122"/>
    </location>
</feature>
<proteinExistence type="predicted"/>
<accession>A0ABS4IG12</accession>
<protein>
    <submittedName>
        <fullName evidence="7">ATP synthase protein I</fullName>
    </submittedName>
</protein>
<comment type="caution">
    <text evidence="7">The sequence shown here is derived from an EMBL/GenBank/DDBJ whole genome shotgun (WGS) entry which is preliminary data.</text>
</comment>
<dbReference type="InterPro" id="IPR005598">
    <property type="entry name" value="ATP_synth_I"/>
</dbReference>
<evidence type="ECO:0000256" key="2">
    <source>
        <dbReference type="ARBA" id="ARBA00022475"/>
    </source>
</evidence>
<evidence type="ECO:0000256" key="6">
    <source>
        <dbReference type="SAM" id="Phobius"/>
    </source>
</evidence>
<dbReference type="Proteomes" id="UP001519345">
    <property type="component" value="Unassembled WGS sequence"/>
</dbReference>
<organism evidence="7 8">
    <name type="scientific">Virgibacillus natechei</name>
    <dbReference type="NCBI Taxonomy" id="1216297"/>
    <lineage>
        <taxon>Bacteria</taxon>
        <taxon>Bacillati</taxon>
        <taxon>Bacillota</taxon>
        <taxon>Bacilli</taxon>
        <taxon>Bacillales</taxon>
        <taxon>Bacillaceae</taxon>
        <taxon>Virgibacillus</taxon>
    </lineage>
</organism>
<keyword evidence="3 6" id="KW-0812">Transmembrane</keyword>
<dbReference type="PANTHER" id="PTHR40035:SF1">
    <property type="entry name" value="ATP SYNTHASE PROTEIN I"/>
    <property type="match status" value="1"/>
</dbReference>
<keyword evidence="2" id="KW-1003">Cell membrane</keyword>
<dbReference type="Pfam" id="PF03899">
    <property type="entry name" value="ATP-synt_I"/>
    <property type="match status" value="1"/>
</dbReference>
<dbReference type="EMBL" id="JAGGKX010000008">
    <property type="protein sequence ID" value="MBP1969872.1"/>
    <property type="molecule type" value="Genomic_DNA"/>
</dbReference>
<evidence type="ECO:0000256" key="3">
    <source>
        <dbReference type="ARBA" id="ARBA00022692"/>
    </source>
</evidence>
<evidence type="ECO:0000313" key="8">
    <source>
        <dbReference type="Proteomes" id="UP001519345"/>
    </source>
</evidence>
<evidence type="ECO:0000256" key="5">
    <source>
        <dbReference type="ARBA" id="ARBA00023136"/>
    </source>
</evidence>
<dbReference type="PANTHER" id="PTHR40035">
    <property type="entry name" value="ATP SYNTHASE PROTEIN I"/>
    <property type="match status" value="1"/>
</dbReference>
<keyword evidence="5 6" id="KW-0472">Membrane</keyword>
<keyword evidence="4 6" id="KW-1133">Transmembrane helix</keyword>
<reference evidence="7 8" key="1">
    <citation type="submission" date="2021-03" db="EMBL/GenBank/DDBJ databases">
        <title>Genomic Encyclopedia of Type Strains, Phase IV (KMG-IV): sequencing the most valuable type-strain genomes for metagenomic binning, comparative biology and taxonomic classification.</title>
        <authorList>
            <person name="Goeker M."/>
        </authorList>
    </citation>
    <scope>NUCLEOTIDE SEQUENCE [LARGE SCALE GENOMIC DNA]</scope>
    <source>
        <strain evidence="7 8">DSM 25609</strain>
    </source>
</reference>
<evidence type="ECO:0000256" key="4">
    <source>
        <dbReference type="ARBA" id="ARBA00022989"/>
    </source>
</evidence>
<feature type="transmembrane region" description="Helical" evidence="6">
    <location>
        <begin position="38"/>
        <end position="54"/>
    </location>
</feature>
<name>A0ABS4IG12_9BACI</name>
<sequence>MMKEYEAMTARQRKWMLYLLAILVLAVGFAPYPRIFQGLLLGTAASAYNLWLLQRKMGQFAQSIEDNKTRAGIGTLSRLAAAMLVTLIALRFEEHFHIIAVVVGLVSYYIIMMADLIIHTYIRSRKRGSRN</sequence>
<feature type="transmembrane region" description="Helical" evidence="6">
    <location>
        <begin position="75"/>
        <end position="92"/>
    </location>
</feature>
<keyword evidence="8" id="KW-1185">Reference proteome</keyword>
<evidence type="ECO:0000256" key="1">
    <source>
        <dbReference type="ARBA" id="ARBA00004651"/>
    </source>
</evidence>
<dbReference type="RefSeq" id="WP_319961492.1">
    <property type="nucleotide sequence ID" value="NZ_CP110224.1"/>
</dbReference>